<dbReference type="EMBL" id="LT906555">
    <property type="protein sequence ID" value="SNW62458.1"/>
    <property type="molecule type" value="Genomic_DNA"/>
</dbReference>
<dbReference type="PROSITE" id="PS50181">
    <property type="entry name" value="FBOX"/>
    <property type="match status" value="1"/>
</dbReference>
<dbReference type="KEGG" id="vg:35382355"/>
<gene>
    <name evidence="2" type="ORF">ORPV_554</name>
</gene>
<evidence type="ECO:0000259" key="1">
    <source>
        <dbReference type="PROSITE" id="PS50181"/>
    </source>
</evidence>
<dbReference type="InterPro" id="IPR001810">
    <property type="entry name" value="F-box_dom"/>
</dbReference>
<evidence type="ECO:0000313" key="2">
    <source>
        <dbReference type="EMBL" id="SNW62458.1"/>
    </source>
</evidence>
<dbReference type="Proteomes" id="UP000236316">
    <property type="component" value="Segment"/>
</dbReference>
<protein>
    <submittedName>
        <fullName evidence="2">F-box domain-containing protein</fullName>
    </submittedName>
</protein>
<name>A0A2I2L4J9_9VIRU</name>
<reference evidence="2" key="1">
    <citation type="submission" date="2017-08" db="EMBL/GenBank/DDBJ databases">
        <authorList>
            <consortium name="Urmite Genomes"/>
        </authorList>
    </citation>
    <scope>NUCLEOTIDE SEQUENCE [LARGE SCALE GENOMIC DNA]</scope>
    <source>
        <strain evidence="2">IHUMI-LCC2</strain>
    </source>
</reference>
<feature type="domain" description="F-box" evidence="1">
    <location>
        <begin position="1"/>
        <end position="48"/>
    </location>
</feature>
<organism evidence="2">
    <name type="scientific">Orpheovirus IHUMI-LCC2</name>
    <dbReference type="NCBI Taxonomy" id="2023057"/>
    <lineage>
        <taxon>Viruses</taxon>
        <taxon>Varidnaviria</taxon>
        <taxon>Bamfordvirae</taxon>
        <taxon>Nucleocytoviricota</taxon>
        <taxon>Megaviricetes</taxon>
        <taxon>Pimascovirales</taxon>
        <taxon>Ocovirineae</taxon>
        <taxon>Orpheoviridae</taxon>
        <taxon>Alphaorpheovirus</taxon>
        <taxon>Alphaorpheovirus massiliense</taxon>
    </lineage>
</organism>
<dbReference type="RefSeq" id="YP_009448760.1">
    <property type="nucleotide sequence ID" value="NC_036594.1"/>
</dbReference>
<proteinExistence type="predicted"/>
<dbReference type="GeneID" id="35382355"/>
<sequence length="388" mass="45150">MSYLPTLPTDTISEIFQYLNSEDIVNACKSDNQLCNIEANKKYVIQRIFPNYSNILRDKNIEEIFELYASINGDPTLISNNLLNDPDYKIIIINSIIGNFELLYKLPNKYILKLFNILYPNPHLIDNISFLPYNKEDIVNRMLELNYSNDKIINVINKISGNIHDYNKLFYKFARYDLYINEEVTLYDFGNIGDNLLYDVNGIVDVEQNKLLQVIRECAYPKLLFNKYKNQLLSNNIVNISYNKNENLQLHDVVMQLLRDDKNYQNIKDVINANMLNSPIMTFNYIFKYLLNIGELNLLHDIIRSDVNIGEIFSVILTLSFTDNIASPNLYNFLRTLPISILPDKDRISIIKRISSGSVIHPYKAFLLLLTTQDISEDLIIKSLKLNI</sequence>
<keyword evidence="3" id="KW-1185">Reference proteome</keyword>
<accession>A0A2I2L4J9</accession>
<evidence type="ECO:0000313" key="3">
    <source>
        <dbReference type="Proteomes" id="UP000236316"/>
    </source>
</evidence>